<dbReference type="RefSeq" id="WP_004311326.1">
    <property type="nucleotide sequence ID" value="NZ_CAXTIO010000017.1"/>
</dbReference>
<dbReference type="Proteomes" id="UP000323717">
    <property type="component" value="Unassembled WGS sequence"/>
</dbReference>
<evidence type="ECO:0000256" key="1">
    <source>
        <dbReference type="SAM" id="SignalP"/>
    </source>
</evidence>
<comment type="caution">
    <text evidence="4">The sequence shown here is derived from an EMBL/GenBank/DDBJ whole genome shotgun (WGS) entry which is preliminary data.</text>
</comment>
<keyword evidence="1" id="KW-0732">Signal</keyword>
<dbReference type="Proteomes" id="UP001219389">
    <property type="component" value="Unassembled WGS sequence"/>
</dbReference>
<dbReference type="Pfam" id="PF10988">
    <property type="entry name" value="DUF2807"/>
    <property type="match status" value="1"/>
</dbReference>
<evidence type="ECO:0000259" key="2">
    <source>
        <dbReference type="Pfam" id="PF10988"/>
    </source>
</evidence>
<dbReference type="Gene3D" id="2.160.20.120">
    <property type="match status" value="1"/>
</dbReference>
<reference evidence="5" key="2">
    <citation type="submission" date="2022-10" db="EMBL/GenBank/DDBJ databases">
        <title>Human gut microbiome strain richness.</title>
        <authorList>
            <person name="Chen-Liaw A."/>
        </authorList>
    </citation>
    <scope>NUCLEOTIDE SEQUENCE</scope>
    <source>
        <strain evidence="5">BSD2780120875st1_E1_BSD2780120875_150330</strain>
    </source>
</reference>
<evidence type="ECO:0000313" key="3">
    <source>
        <dbReference type="EMBL" id="KAA3952161.1"/>
    </source>
</evidence>
<organism evidence="4 7">
    <name type="scientific">Bacteroides ovatus</name>
    <dbReference type="NCBI Taxonomy" id="28116"/>
    <lineage>
        <taxon>Bacteria</taxon>
        <taxon>Pseudomonadati</taxon>
        <taxon>Bacteroidota</taxon>
        <taxon>Bacteroidia</taxon>
        <taxon>Bacteroidales</taxon>
        <taxon>Bacteroidaceae</taxon>
        <taxon>Bacteroides</taxon>
    </lineage>
</organism>
<dbReference type="PANTHER" id="PTHR39200">
    <property type="entry name" value="HYPOTHETICAL EXPORTED PROTEIN"/>
    <property type="match status" value="1"/>
</dbReference>
<reference evidence="6 7" key="1">
    <citation type="journal article" date="2019" name="Nat. Med.">
        <title>A library of human gut bacterial isolates paired with longitudinal multiomics data enables mechanistic microbiome research.</title>
        <authorList>
            <person name="Poyet M."/>
            <person name="Groussin M."/>
            <person name="Gibbons S.M."/>
            <person name="Avila-Pacheco J."/>
            <person name="Jiang X."/>
            <person name="Kearney S.M."/>
            <person name="Perrotta A.R."/>
            <person name="Berdy B."/>
            <person name="Zhao S."/>
            <person name="Lieberman T.D."/>
            <person name="Swanson P.K."/>
            <person name="Smith M."/>
            <person name="Roesemann S."/>
            <person name="Alexander J.E."/>
            <person name="Rich S.A."/>
            <person name="Livny J."/>
            <person name="Vlamakis H."/>
            <person name="Clish C."/>
            <person name="Bullock K."/>
            <person name="Deik A."/>
            <person name="Scott J."/>
            <person name="Pierce K.A."/>
            <person name="Xavier R.J."/>
            <person name="Alm E.J."/>
        </authorList>
    </citation>
    <scope>NUCLEOTIDE SEQUENCE [LARGE SCALE GENOMIC DNA]</scope>
    <source>
        <strain evidence="4 7">BIOML-A14</strain>
        <strain evidence="3 6">BIOML-A163</strain>
    </source>
</reference>
<evidence type="ECO:0000313" key="7">
    <source>
        <dbReference type="Proteomes" id="UP000435985"/>
    </source>
</evidence>
<accession>A0A139LM40</accession>
<dbReference type="EMBL" id="JAQNZF010000011">
    <property type="protein sequence ID" value="MDC2742631.1"/>
    <property type="molecule type" value="Genomic_DNA"/>
</dbReference>
<feature type="chain" id="PRO_5042682025" evidence="1">
    <location>
        <begin position="24"/>
        <end position="208"/>
    </location>
</feature>
<dbReference type="EMBL" id="VWLE01000115">
    <property type="protein sequence ID" value="KAA3952161.1"/>
    <property type="molecule type" value="Genomic_DNA"/>
</dbReference>
<name>A0A139LM40_BACOV</name>
<protein>
    <submittedName>
        <fullName evidence="4">DUF2807 domain-containing protein</fullName>
    </submittedName>
</protein>
<evidence type="ECO:0000313" key="4">
    <source>
        <dbReference type="EMBL" id="KAA4666522.1"/>
    </source>
</evidence>
<dbReference type="Proteomes" id="UP000435985">
    <property type="component" value="Unassembled WGS sequence"/>
</dbReference>
<evidence type="ECO:0000313" key="5">
    <source>
        <dbReference type="EMBL" id="MDC2742631.1"/>
    </source>
</evidence>
<sequence length="208" mass="22730">MTKNIFIVAIAVLLSVAFCSLSAQNVSKDYNVGDFFAINLQSVGNIIFAQSAECTCRLGGPSEFVEKTRVTVKNGTLVIDYKEKNVKNVKNLIFYITAPDLSKVKIDGVGNFDAKEKLNLKNIAFELDGVGNCNVKNLHCDELKLDVDGVGNMKMNVDCGLIKAKVDGVGNITLSGKTDTAFFKKDGVGKINYKNLKCKDITKKGWNF</sequence>
<dbReference type="InterPro" id="IPR021255">
    <property type="entry name" value="DUF2807"/>
</dbReference>
<gene>
    <name evidence="4" type="ORF">F3B98_01945</name>
    <name evidence="3" type="ORF">F3D71_10230</name>
    <name evidence="5" type="ORF">PO382_10385</name>
</gene>
<evidence type="ECO:0000313" key="6">
    <source>
        <dbReference type="Proteomes" id="UP000323717"/>
    </source>
</evidence>
<proteinExistence type="predicted"/>
<dbReference type="EMBL" id="VWFO01000002">
    <property type="protein sequence ID" value="KAA4666522.1"/>
    <property type="molecule type" value="Genomic_DNA"/>
</dbReference>
<dbReference type="AlphaFoldDB" id="A0A139LM40"/>
<dbReference type="STRING" id="28116.Bovatus_01618"/>
<feature type="domain" description="Putative auto-transporter adhesin head GIN" evidence="2">
    <location>
        <begin position="34"/>
        <end position="202"/>
    </location>
</feature>
<feature type="signal peptide" evidence="1">
    <location>
        <begin position="1"/>
        <end position="23"/>
    </location>
</feature>
<dbReference type="PANTHER" id="PTHR39200:SF1">
    <property type="entry name" value="AUTO-TRANSPORTER ADHESIN HEAD GIN DOMAIN-CONTAINING PROTEIN-RELATED"/>
    <property type="match status" value="1"/>
</dbReference>